<gene>
    <name evidence="2" type="ORF">DZC75_06910</name>
</gene>
<dbReference type="Proteomes" id="UP000258127">
    <property type="component" value="Chromosome"/>
</dbReference>
<evidence type="ECO:0000313" key="2">
    <source>
        <dbReference type="EMBL" id="AXO87755.1"/>
    </source>
</evidence>
<proteinExistence type="predicted"/>
<keyword evidence="1" id="KW-0472">Membrane</keyword>
<dbReference type="EMBL" id="CP031641">
    <property type="protein sequence ID" value="AXO87755.1"/>
    <property type="molecule type" value="Genomic_DNA"/>
</dbReference>
<evidence type="ECO:0000256" key="1">
    <source>
        <dbReference type="SAM" id="Phobius"/>
    </source>
</evidence>
<reference evidence="2 3" key="1">
    <citation type="submission" date="2018-08" db="EMBL/GenBank/DDBJ databases">
        <authorList>
            <person name="Lee Y."/>
            <person name="Kakembo D."/>
        </authorList>
    </citation>
    <scope>NUCLEOTIDE SEQUENCE [LARGE SCALE GENOMIC DNA]</scope>
    <source>
        <strain evidence="2 3">JBCS1880</strain>
    </source>
</reference>
<organism evidence="2 3">
    <name type="scientific">Pseudomonas parafulva</name>
    <dbReference type="NCBI Taxonomy" id="157782"/>
    <lineage>
        <taxon>Bacteria</taxon>
        <taxon>Pseudomonadati</taxon>
        <taxon>Pseudomonadota</taxon>
        <taxon>Gammaproteobacteria</taxon>
        <taxon>Pseudomonadales</taxon>
        <taxon>Pseudomonadaceae</taxon>
        <taxon>Pseudomonas</taxon>
    </lineage>
</organism>
<keyword evidence="1" id="KW-0812">Transmembrane</keyword>
<name>A0AAI8KA39_9PSED</name>
<sequence length="163" mass="18079">MDRLVTSIITLLGGILIFVISQAILKLIIELVQQLKSALGQLSNTLLRHQPRITISTLNIEIAASLREHAADITAKAAVISRYQRAAWIFGLPSRADIKVATSILHRLAHAMRTKEDEQRDLEENLLVLSEPVDGPTELLRLVGQRLGIQATWAELVANQHMP</sequence>
<accession>A0AAI8KA39</accession>
<dbReference type="RefSeq" id="WP_116887864.1">
    <property type="nucleotide sequence ID" value="NZ_CP031641.1"/>
</dbReference>
<keyword evidence="3" id="KW-1185">Reference proteome</keyword>
<protein>
    <submittedName>
        <fullName evidence="2">Uncharacterized protein</fullName>
    </submittedName>
</protein>
<feature type="transmembrane region" description="Helical" evidence="1">
    <location>
        <begin position="6"/>
        <end position="29"/>
    </location>
</feature>
<keyword evidence="1" id="KW-1133">Transmembrane helix</keyword>
<dbReference type="AlphaFoldDB" id="A0AAI8KA39"/>
<evidence type="ECO:0000313" key="3">
    <source>
        <dbReference type="Proteomes" id="UP000258127"/>
    </source>
</evidence>